<evidence type="ECO:0000256" key="2">
    <source>
        <dbReference type="ARBA" id="ARBA00010742"/>
    </source>
</evidence>
<reference evidence="5 6" key="1">
    <citation type="journal article" date="2019" name="Int. J. Syst. Evol. Microbiol.">
        <title>The Global Catalogue of Microorganisms (GCM) 10K type strain sequencing project: providing services to taxonomists for standard genome sequencing and annotation.</title>
        <authorList>
            <consortium name="The Broad Institute Genomics Platform"/>
            <consortium name="The Broad Institute Genome Sequencing Center for Infectious Disease"/>
            <person name="Wu L."/>
            <person name="Ma J."/>
        </authorList>
    </citation>
    <scope>NUCLEOTIDE SEQUENCE [LARGE SCALE GENOMIC DNA]</scope>
    <source>
        <strain evidence="5 6">JCM 16021</strain>
    </source>
</reference>
<comment type="caution">
    <text evidence="5">The sequence shown here is derived from an EMBL/GenBank/DDBJ whole genome shotgun (WGS) entry which is preliminary data.</text>
</comment>
<evidence type="ECO:0000259" key="4">
    <source>
        <dbReference type="Pfam" id="PF09084"/>
    </source>
</evidence>
<dbReference type="SUPFAM" id="SSF53850">
    <property type="entry name" value="Periplasmic binding protein-like II"/>
    <property type="match status" value="1"/>
</dbReference>
<dbReference type="InterPro" id="IPR015168">
    <property type="entry name" value="SsuA/THI5"/>
</dbReference>
<gene>
    <name evidence="5" type="ORF">GCM10009843_01470</name>
</gene>
<dbReference type="PANTHER" id="PTHR30024:SF47">
    <property type="entry name" value="TAURINE-BINDING PERIPLASMIC PROTEIN"/>
    <property type="match status" value="1"/>
</dbReference>
<evidence type="ECO:0000256" key="1">
    <source>
        <dbReference type="ARBA" id="ARBA00004418"/>
    </source>
</evidence>
<protein>
    <recommendedName>
        <fullName evidence="4">SsuA/THI5-like domain-containing protein</fullName>
    </recommendedName>
</protein>
<dbReference type="PANTHER" id="PTHR30024">
    <property type="entry name" value="ALIPHATIC SULFONATES-BINDING PROTEIN-RELATED"/>
    <property type="match status" value="1"/>
</dbReference>
<feature type="domain" description="SsuA/THI5-like" evidence="4">
    <location>
        <begin position="40"/>
        <end position="220"/>
    </location>
</feature>
<name>A0ABN2XMW2_9ACTN</name>
<dbReference type="Gene3D" id="3.40.190.10">
    <property type="entry name" value="Periplasmic binding protein-like II"/>
    <property type="match status" value="2"/>
</dbReference>
<organism evidence="5 6">
    <name type="scientific">Nocardioides bigeumensis</name>
    <dbReference type="NCBI Taxonomy" id="433657"/>
    <lineage>
        <taxon>Bacteria</taxon>
        <taxon>Bacillati</taxon>
        <taxon>Actinomycetota</taxon>
        <taxon>Actinomycetes</taxon>
        <taxon>Propionibacteriales</taxon>
        <taxon>Nocardioidaceae</taxon>
        <taxon>Nocardioides</taxon>
    </lineage>
</organism>
<evidence type="ECO:0000256" key="3">
    <source>
        <dbReference type="ARBA" id="ARBA00022729"/>
    </source>
</evidence>
<keyword evidence="6" id="KW-1185">Reference proteome</keyword>
<dbReference type="EMBL" id="BAAAQQ010000001">
    <property type="protein sequence ID" value="GAA2113608.1"/>
    <property type="molecule type" value="Genomic_DNA"/>
</dbReference>
<dbReference type="Pfam" id="PF09084">
    <property type="entry name" value="NMT1"/>
    <property type="match status" value="1"/>
</dbReference>
<comment type="subcellular location">
    <subcellularLocation>
        <location evidence="1">Periplasm</location>
    </subcellularLocation>
</comment>
<keyword evidence="3" id="KW-0732">Signal</keyword>
<evidence type="ECO:0000313" key="6">
    <source>
        <dbReference type="Proteomes" id="UP001500575"/>
    </source>
</evidence>
<comment type="similarity">
    <text evidence="2">Belongs to the bacterial solute-binding protein SsuA/TauA family.</text>
</comment>
<evidence type="ECO:0000313" key="5">
    <source>
        <dbReference type="EMBL" id="GAA2113608.1"/>
    </source>
</evidence>
<proteinExistence type="inferred from homology"/>
<sequence>MKYAVTSPLVPPQLPPYVGPLVTGEDFGLSTDRDNLQVLNDTPSALQLLLSGKISATSAAFIGFLKARETQDQLRTFCPVQGTTSGQIVSVNADVTTIDDLFDSSVRVLVESPGGPNDYFMSLAMQAAGLDKTSEDLPNTTIVEDQEQRLSALLAGNADVGAVWDYDVPKLQDKFGADNVTVLSSFTDSPTVYLSFVSTEKWLEDNPDTAAKFCASVLEANGRISADLDLYKQTVSEYATGEPTDEIVEAVWNTAHETPAMWPSTGGLEQDIVEPVIDYAIESGLIATELTYDDVIAEQPYLDALELLDSK</sequence>
<accession>A0ABN2XMW2</accession>
<dbReference type="Proteomes" id="UP001500575">
    <property type="component" value="Unassembled WGS sequence"/>
</dbReference>